<sequence length="210" mass="24093">MAGFFELLRVQRWDDHRYYHHSEVNQALHLLSAISFLCAYALIFGNPALAGLIGWLISMTSRQIGHFFFEPRTYDTVNQATHAYKEQIKVGYNLHRKVVLMAIWALSPLVLLLDPTCLGLFRAATSGFGFFRHLGYIWLAIGLGGLLFRTVQLFLVQDLQTGLVWATKIMTDPFNDIRLYYRAPLRLLKRRLHESDLLEAPAPEAAEPHH</sequence>
<dbReference type="Proteomes" id="UP000239724">
    <property type="component" value="Unassembled WGS sequence"/>
</dbReference>
<feature type="transmembrane region" description="Helical" evidence="1">
    <location>
        <begin position="98"/>
        <end position="124"/>
    </location>
</feature>
<dbReference type="OrthoDB" id="7261056at2"/>
<evidence type="ECO:0000313" key="3">
    <source>
        <dbReference type="Proteomes" id="UP000239724"/>
    </source>
</evidence>
<keyword evidence="3" id="KW-1185">Reference proteome</keyword>
<dbReference type="RefSeq" id="WP_104520760.1">
    <property type="nucleotide sequence ID" value="NZ_NHRY01000223.1"/>
</dbReference>
<keyword evidence="1" id="KW-0472">Membrane</keyword>
<feature type="transmembrane region" description="Helical" evidence="1">
    <location>
        <begin position="30"/>
        <end position="57"/>
    </location>
</feature>
<dbReference type="EMBL" id="NHRY01000223">
    <property type="protein sequence ID" value="PPQ29656.1"/>
    <property type="molecule type" value="Genomic_DNA"/>
</dbReference>
<evidence type="ECO:0000313" key="2">
    <source>
        <dbReference type="EMBL" id="PPQ29656.1"/>
    </source>
</evidence>
<evidence type="ECO:0008006" key="4">
    <source>
        <dbReference type="Google" id="ProtNLM"/>
    </source>
</evidence>
<accession>A0A2S6N4V7</accession>
<evidence type="ECO:0000256" key="1">
    <source>
        <dbReference type="SAM" id="Phobius"/>
    </source>
</evidence>
<proteinExistence type="predicted"/>
<keyword evidence="1" id="KW-1133">Transmembrane helix</keyword>
<protein>
    <recommendedName>
        <fullName evidence="4">DUF962 domain-containing protein</fullName>
    </recommendedName>
</protein>
<gene>
    <name evidence="2" type="ORF">CCS01_20910</name>
</gene>
<dbReference type="AlphaFoldDB" id="A0A2S6N4V7"/>
<comment type="caution">
    <text evidence="2">The sequence shown here is derived from an EMBL/GenBank/DDBJ whole genome shotgun (WGS) entry which is preliminary data.</text>
</comment>
<organism evidence="2 3">
    <name type="scientific">Rhodopila globiformis</name>
    <name type="common">Rhodopseudomonas globiformis</name>
    <dbReference type="NCBI Taxonomy" id="1071"/>
    <lineage>
        <taxon>Bacteria</taxon>
        <taxon>Pseudomonadati</taxon>
        <taxon>Pseudomonadota</taxon>
        <taxon>Alphaproteobacteria</taxon>
        <taxon>Acetobacterales</taxon>
        <taxon>Acetobacteraceae</taxon>
        <taxon>Rhodopila</taxon>
    </lineage>
</organism>
<keyword evidence="1" id="KW-0812">Transmembrane</keyword>
<name>A0A2S6N4V7_RHOGL</name>
<feature type="transmembrane region" description="Helical" evidence="1">
    <location>
        <begin position="136"/>
        <end position="156"/>
    </location>
</feature>
<reference evidence="2 3" key="1">
    <citation type="journal article" date="2018" name="Arch. Microbiol.">
        <title>New insights into the metabolic potential of the phototrophic purple bacterium Rhodopila globiformis DSM 161(T) from its draft genome sequence and evidence for a vanadium-dependent nitrogenase.</title>
        <authorList>
            <person name="Imhoff J.F."/>
            <person name="Rahn T."/>
            <person name="Kunzel S."/>
            <person name="Neulinger S.C."/>
        </authorList>
    </citation>
    <scope>NUCLEOTIDE SEQUENCE [LARGE SCALE GENOMIC DNA]</scope>
    <source>
        <strain evidence="2 3">DSM 161</strain>
    </source>
</reference>